<feature type="transmembrane region" description="Helical" evidence="2">
    <location>
        <begin position="20"/>
        <end position="43"/>
    </location>
</feature>
<evidence type="ECO:0000313" key="4">
    <source>
        <dbReference type="Proteomes" id="UP000823941"/>
    </source>
</evidence>
<dbReference type="EMBL" id="JAHIBW010000008">
    <property type="protein sequence ID" value="KAG7308616.1"/>
    <property type="molecule type" value="Genomic_DNA"/>
</dbReference>
<keyword evidence="4" id="KW-1185">Reference proteome</keyword>
<keyword evidence="2" id="KW-0812">Transmembrane</keyword>
<organism evidence="3 4">
    <name type="scientific">Plutella xylostella</name>
    <name type="common">Diamondback moth</name>
    <name type="synonym">Plutella maculipennis</name>
    <dbReference type="NCBI Taxonomy" id="51655"/>
    <lineage>
        <taxon>Eukaryota</taxon>
        <taxon>Metazoa</taxon>
        <taxon>Ecdysozoa</taxon>
        <taxon>Arthropoda</taxon>
        <taxon>Hexapoda</taxon>
        <taxon>Insecta</taxon>
        <taxon>Pterygota</taxon>
        <taxon>Neoptera</taxon>
        <taxon>Endopterygota</taxon>
        <taxon>Lepidoptera</taxon>
        <taxon>Glossata</taxon>
        <taxon>Ditrysia</taxon>
        <taxon>Yponomeutoidea</taxon>
        <taxon>Plutellidae</taxon>
        <taxon>Plutella</taxon>
    </lineage>
</organism>
<evidence type="ECO:0000256" key="2">
    <source>
        <dbReference type="SAM" id="Phobius"/>
    </source>
</evidence>
<gene>
    <name evidence="3" type="ORF">JYU34_005837</name>
</gene>
<keyword evidence="2" id="KW-1133">Transmembrane helix</keyword>
<sequence length="277" mass="31517">MGLIHSTLCALSFMLERVFTWFSCAMCSICLLFAMMSMCIYGISVGYHYAQKEIAQWTEPYRQYHGLFPNRKETVGIPGAGLIRNIWNLMWSMPRFMLWEIPKFFLLEAPSYLLNLLPLNLLPYNPLGRRRSAGGGNSTVVAAPGLYPAMQSPQPGEGDPRAPWYPSVSPPVWYSVDTSAPPRPMQDNATDTPFPWAIGLNEESKIPSLSEDFENEEKSEKQSESVPKAPPPEQKDWWNVYLPESTTLDLERNIDGLKKFLPRFRSYKASNVQKRPS</sequence>
<comment type="caution">
    <text evidence="3">The sequence shown here is derived from an EMBL/GenBank/DDBJ whole genome shotgun (WGS) entry which is preliminary data.</text>
</comment>
<evidence type="ECO:0000256" key="1">
    <source>
        <dbReference type="SAM" id="MobiDB-lite"/>
    </source>
</evidence>
<evidence type="ECO:0000313" key="3">
    <source>
        <dbReference type="EMBL" id="KAG7308616.1"/>
    </source>
</evidence>
<name>A0ABQ7QUC6_PLUXY</name>
<protein>
    <submittedName>
        <fullName evidence="3">Uncharacterized protein</fullName>
    </submittedName>
</protein>
<reference evidence="3 4" key="1">
    <citation type="submission" date="2021-06" db="EMBL/GenBank/DDBJ databases">
        <title>A haploid diamondback moth (Plutella xylostella L.) genome assembly resolves 31 chromosomes and identifies a diamide resistance mutation.</title>
        <authorList>
            <person name="Ward C.M."/>
            <person name="Perry K.D."/>
            <person name="Baker G."/>
            <person name="Powis K."/>
            <person name="Heckel D.G."/>
            <person name="Baxter S.W."/>
        </authorList>
    </citation>
    <scope>NUCLEOTIDE SEQUENCE [LARGE SCALE GENOMIC DNA]</scope>
    <source>
        <strain evidence="3 4">LV</strain>
        <tissue evidence="3">Single pupa</tissue>
    </source>
</reference>
<dbReference type="Proteomes" id="UP000823941">
    <property type="component" value="Chromosome 8"/>
</dbReference>
<feature type="region of interest" description="Disordered" evidence="1">
    <location>
        <begin position="210"/>
        <end position="238"/>
    </location>
</feature>
<keyword evidence="2" id="KW-0472">Membrane</keyword>
<proteinExistence type="predicted"/>
<accession>A0ABQ7QUC6</accession>